<gene>
    <name evidence="1" type="ORF">EYR41_002120</name>
</gene>
<protein>
    <submittedName>
        <fullName evidence="1">Uncharacterized protein</fullName>
    </submittedName>
</protein>
<proteinExistence type="predicted"/>
<dbReference type="AlphaFoldDB" id="A0A7C8PJE6"/>
<dbReference type="EMBL" id="SOZJ01000001">
    <property type="protein sequence ID" value="TGJ75179.1"/>
    <property type="molecule type" value="Genomic_DNA"/>
</dbReference>
<name>A0A7C8PJE6_ORBOL</name>
<reference evidence="1 2" key="1">
    <citation type="submission" date="2019-03" db="EMBL/GenBank/DDBJ databases">
        <title>Nematode-trapping fungi genome.</title>
        <authorList>
            <person name="Vidal-Diez De Ulzurrun G."/>
        </authorList>
    </citation>
    <scope>NUCLEOTIDE SEQUENCE [LARGE SCALE GENOMIC DNA]</scope>
    <source>
        <strain evidence="1 2">TWF154</strain>
    </source>
</reference>
<accession>A0A7C8PJE6</accession>
<dbReference type="Proteomes" id="UP000297595">
    <property type="component" value="Unassembled WGS sequence"/>
</dbReference>
<dbReference type="OrthoDB" id="10332170at2759"/>
<comment type="caution">
    <text evidence="1">The sequence shown here is derived from an EMBL/GenBank/DDBJ whole genome shotgun (WGS) entry which is preliminary data.</text>
</comment>
<sequence>MYIRKPPARRFDTAFRVVVTVVSVCFAVPNGSCLKKVEVEVDKEAQDVMSVNSSRQMQEMNVQQPASHQPTFLGLIIPYPARVIASNLSMSHQPTGRLRKYVCSCMSIQWKACNREGLLKDPPHLKCL</sequence>
<evidence type="ECO:0000313" key="2">
    <source>
        <dbReference type="Proteomes" id="UP000297595"/>
    </source>
</evidence>
<organism evidence="1 2">
    <name type="scientific">Orbilia oligospora</name>
    <name type="common">Nematode-trapping fungus</name>
    <name type="synonym">Arthrobotrys oligospora</name>
    <dbReference type="NCBI Taxonomy" id="2813651"/>
    <lineage>
        <taxon>Eukaryota</taxon>
        <taxon>Fungi</taxon>
        <taxon>Dikarya</taxon>
        <taxon>Ascomycota</taxon>
        <taxon>Pezizomycotina</taxon>
        <taxon>Orbiliomycetes</taxon>
        <taxon>Orbiliales</taxon>
        <taxon>Orbiliaceae</taxon>
        <taxon>Orbilia</taxon>
    </lineage>
</organism>
<evidence type="ECO:0000313" key="1">
    <source>
        <dbReference type="EMBL" id="TGJ75179.1"/>
    </source>
</evidence>